<reference evidence="2 3" key="1">
    <citation type="journal article" date="2002" name="Nature">
        <title>Genome sequence and comparative analysis of the model rodent malaria parasite Plasmodium yoelii yoelii.</title>
        <authorList>
            <person name="Carlton J.M."/>
            <person name="Angiuoli S.V."/>
            <person name="Suh B.B."/>
            <person name="Kooij T.W."/>
            <person name="Pertea M."/>
            <person name="Silva J.C."/>
            <person name="Ermolaeva M.D."/>
            <person name="Allen J.E."/>
            <person name="Selengut J.D."/>
            <person name="Koo H.L."/>
            <person name="Peterson J.D."/>
            <person name="Pop M."/>
            <person name="Kosack D.S."/>
            <person name="Shumway M.F."/>
            <person name="Bidwell S.L."/>
            <person name="Shallom S.J."/>
            <person name="van Aken S.E."/>
            <person name="Riedmuller S.B."/>
            <person name="Feldblyum T.V."/>
            <person name="Cho J.K."/>
            <person name="Quackenbush J."/>
            <person name="Sedegah M."/>
            <person name="Shoaibi A."/>
            <person name="Cummings L.M."/>
            <person name="Florens L."/>
            <person name="Yates J.R."/>
            <person name="Raine J.D."/>
            <person name="Sinden R.E."/>
            <person name="Harris M.A."/>
            <person name="Cunningham D.A."/>
            <person name="Preiser P.R."/>
            <person name="Bergman L.W."/>
            <person name="Vaidya A.B."/>
            <person name="van Lin L.H."/>
            <person name="Janse C.J."/>
            <person name="Waters A.P."/>
            <person name="Smith H.O."/>
            <person name="White O.R."/>
            <person name="Salzberg S.L."/>
            <person name="Venter J.C."/>
            <person name="Fraser C.M."/>
            <person name="Hoffman S.L."/>
            <person name="Gardner M.J."/>
            <person name="Carucci D.J."/>
        </authorList>
    </citation>
    <scope>NUCLEOTIDE SEQUENCE [LARGE SCALE GENOMIC DNA]</scope>
    <source>
        <strain evidence="2 3">17XNL</strain>
    </source>
</reference>
<dbReference type="PaxDb" id="73239-Q7RCM8"/>
<proteinExistence type="predicted"/>
<dbReference type="AlphaFoldDB" id="Q7RCM8"/>
<dbReference type="Proteomes" id="UP000008553">
    <property type="component" value="Unassembled WGS sequence"/>
</dbReference>
<accession>Q7RCM8</accession>
<sequence>MVFIFLEGRQIEKSLIHLYLTSCLILLQNNESETSIESYKDVNEFLENSDESNSSYSSENENSDFYNSNSIGEKNNFLSFVSNNFRSKKEKKYKKCYTTSYINHMNRLEGNDSKTIVPKN</sequence>
<evidence type="ECO:0000313" key="3">
    <source>
        <dbReference type="Proteomes" id="UP000008553"/>
    </source>
</evidence>
<evidence type="ECO:0000313" key="2">
    <source>
        <dbReference type="EMBL" id="EAA17824.1"/>
    </source>
</evidence>
<comment type="caution">
    <text evidence="2">The sequence shown here is derived from an EMBL/GenBank/DDBJ whole genome shotgun (WGS) entry which is preliminary data.</text>
</comment>
<name>Q7RCM8_PLAYO</name>
<gene>
    <name evidence="2" type="ORF">PY05750</name>
</gene>
<organism evidence="2 3">
    <name type="scientific">Plasmodium yoelii yoelii</name>
    <dbReference type="NCBI Taxonomy" id="73239"/>
    <lineage>
        <taxon>Eukaryota</taxon>
        <taxon>Sar</taxon>
        <taxon>Alveolata</taxon>
        <taxon>Apicomplexa</taxon>
        <taxon>Aconoidasida</taxon>
        <taxon>Haemosporida</taxon>
        <taxon>Plasmodiidae</taxon>
        <taxon>Plasmodium</taxon>
        <taxon>Plasmodium (Vinckeia)</taxon>
    </lineage>
</organism>
<feature type="compositionally biased region" description="Low complexity" evidence="1">
    <location>
        <begin position="51"/>
        <end position="69"/>
    </location>
</feature>
<keyword evidence="3" id="KW-1185">Reference proteome</keyword>
<feature type="region of interest" description="Disordered" evidence="1">
    <location>
        <begin position="49"/>
        <end position="69"/>
    </location>
</feature>
<dbReference type="InParanoid" id="Q7RCM8"/>
<dbReference type="STRING" id="73239.Q7RCM8"/>
<evidence type="ECO:0000256" key="1">
    <source>
        <dbReference type="SAM" id="MobiDB-lite"/>
    </source>
</evidence>
<dbReference type="EMBL" id="AABL01001866">
    <property type="protein sequence ID" value="EAA17824.1"/>
    <property type="molecule type" value="Genomic_DNA"/>
</dbReference>
<protein>
    <submittedName>
        <fullName evidence="2">Uncharacterized protein</fullName>
    </submittedName>
</protein>